<dbReference type="KEGG" id="ppso:QPJ95_14000"/>
<sequence length="96" mass="10621">MGISAPLRGQSRHHDQSAIENGPVAFGLRVTPSRAQTYQAQYRKGGRARRVSTGRHGKITVDEARKLAKEVMGHVARSENPAEDRIGKARAKYRLT</sequence>
<feature type="domain" description="Integrase DNA-binding" evidence="2">
    <location>
        <begin position="25"/>
        <end position="85"/>
    </location>
</feature>
<feature type="region of interest" description="Disordered" evidence="1">
    <location>
        <begin position="72"/>
        <end position="96"/>
    </location>
</feature>
<dbReference type="EMBL" id="CP127247">
    <property type="protein sequence ID" value="WIY23754.1"/>
    <property type="molecule type" value="Genomic_DNA"/>
</dbReference>
<evidence type="ECO:0000313" key="4">
    <source>
        <dbReference type="Proteomes" id="UP001238334"/>
    </source>
</evidence>
<keyword evidence="4" id="KW-1185">Reference proteome</keyword>
<dbReference type="AlphaFoldDB" id="A0A9Y2KWD5"/>
<keyword evidence="3" id="KW-0238">DNA-binding</keyword>
<accession>A0A9Y2KWD5</accession>
<gene>
    <name evidence="3" type="ORF">QPJ95_14000</name>
</gene>
<feature type="region of interest" description="Disordered" evidence="1">
    <location>
        <begin position="1"/>
        <end position="27"/>
    </location>
</feature>
<protein>
    <submittedName>
        <fullName evidence="3">Arm DNA-binding domain-containing protein</fullName>
    </submittedName>
</protein>
<dbReference type="InterPro" id="IPR038488">
    <property type="entry name" value="Integrase_DNA-bd_sf"/>
</dbReference>
<proteinExistence type="predicted"/>
<organism evidence="3 4">
    <name type="scientific">Parasedimentitalea psychrophila</name>
    <dbReference type="NCBI Taxonomy" id="2997337"/>
    <lineage>
        <taxon>Bacteria</taxon>
        <taxon>Pseudomonadati</taxon>
        <taxon>Pseudomonadota</taxon>
        <taxon>Alphaproteobacteria</taxon>
        <taxon>Rhodobacterales</taxon>
        <taxon>Paracoccaceae</taxon>
        <taxon>Parasedimentitalea</taxon>
    </lineage>
</organism>
<dbReference type="Proteomes" id="UP001238334">
    <property type="component" value="Chromosome"/>
</dbReference>
<evidence type="ECO:0000259" key="2">
    <source>
        <dbReference type="Pfam" id="PF13356"/>
    </source>
</evidence>
<dbReference type="RefSeq" id="WP_286018125.1">
    <property type="nucleotide sequence ID" value="NZ_CP127247.1"/>
</dbReference>
<dbReference type="InterPro" id="IPR025166">
    <property type="entry name" value="Integrase_DNA_bind_dom"/>
</dbReference>
<evidence type="ECO:0000256" key="1">
    <source>
        <dbReference type="SAM" id="MobiDB-lite"/>
    </source>
</evidence>
<feature type="compositionally biased region" description="Basic and acidic residues" evidence="1">
    <location>
        <begin position="72"/>
        <end position="87"/>
    </location>
</feature>
<dbReference type="Gene3D" id="3.30.160.390">
    <property type="entry name" value="Integrase, DNA-binding domain"/>
    <property type="match status" value="1"/>
</dbReference>
<name>A0A9Y2KWD5_9RHOB</name>
<dbReference type="GO" id="GO:0003677">
    <property type="term" value="F:DNA binding"/>
    <property type="evidence" value="ECO:0007669"/>
    <property type="project" value="UniProtKB-KW"/>
</dbReference>
<dbReference type="Pfam" id="PF13356">
    <property type="entry name" value="Arm-DNA-bind_3"/>
    <property type="match status" value="1"/>
</dbReference>
<reference evidence="3 4" key="1">
    <citation type="submission" date="2023-06" db="EMBL/GenBank/DDBJ databases">
        <title>Parasedimentitalea psychrophila sp. nov., a psychrophilic bacterium isolated from deep-sea sediment.</title>
        <authorList>
            <person name="Li A."/>
        </authorList>
    </citation>
    <scope>NUCLEOTIDE SEQUENCE [LARGE SCALE GENOMIC DNA]</scope>
    <source>
        <strain evidence="3 4">QS115</strain>
    </source>
</reference>
<evidence type="ECO:0000313" key="3">
    <source>
        <dbReference type="EMBL" id="WIY23754.1"/>
    </source>
</evidence>